<evidence type="ECO:0000313" key="7">
    <source>
        <dbReference type="EMBL" id="ORY16886.1"/>
    </source>
</evidence>
<keyword evidence="6" id="KW-0472">Membrane</keyword>
<evidence type="ECO:0000256" key="1">
    <source>
        <dbReference type="ARBA" id="ARBA00004606"/>
    </source>
</evidence>
<dbReference type="AlphaFoldDB" id="A0A1Y2A310"/>
<evidence type="ECO:0000256" key="3">
    <source>
        <dbReference type="ARBA" id="ARBA00022692"/>
    </source>
</evidence>
<comment type="subcellular location">
    <subcellularLocation>
        <location evidence="1">Membrane</location>
        <topology evidence="1">Single-pass type II membrane protein</topology>
    </subcellularLocation>
</comment>
<evidence type="ECO:0000256" key="6">
    <source>
        <dbReference type="ARBA" id="ARBA00023136"/>
    </source>
</evidence>
<keyword evidence="4" id="KW-0735">Signal-anchor</keyword>
<gene>
    <name evidence="7" type="ORF">BCR34DRAFT_475643</name>
</gene>
<comment type="similarity">
    <text evidence="2">Belongs to the glycosyltransferase 31 family. Beta3-Gal-T subfamily.</text>
</comment>
<organism evidence="7 8">
    <name type="scientific">Clohesyomyces aquaticus</name>
    <dbReference type="NCBI Taxonomy" id="1231657"/>
    <lineage>
        <taxon>Eukaryota</taxon>
        <taxon>Fungi</taxon>
        <taxon>Dikarya</taxon>
        <taxon>Ascomycota</taxon>
        <taxon>Pezizomycotina</taxon>
        <taxon>Dothideomycetes</taxon>
        <taxon>Pleosporomycetidae</taxon>
        <taxon>Pleosporales</taxon>
        <taxon>Lindgomycetaceae</taxon>
        <taxon>Clohesyomyces</taxon>
    </lineage>
</organism>
<sequence>MLSTGAPRLRLIPRLLVLVAAFYALIWVSGFPREYDDEELPPNRRHKTSMLEQPFPVEHNQVVVSVKTTAMDAYTAVPPRLVLTKTEYYDTLIVMGDLAMEIGAFHVEDVLGRFDNKVMQHNPDFERYRKQLAFARSRRKLEWLREADAHKEAEIRSKLDKYKWLRMVGRAWELRPDRVWYVFADIDTYLVRPNLLAWLGQYDAEKPYFFANPPDMTSDAPFGFGGTMFVLSVAAMRELLRERKSVVPDWDSRISDYASGFEVLTSALSTEINLTVSGSISGISGMHPGTIPYSPSLWCEHVIAMHNVPAELASDIWRLEREREEWQHSRDPLTFAVLWKNFIQPEDMLNPRSDWDNLSSGPENAKWNILFESASQTKHFHQHTPHGGATRGEDSWEACRDSCISNVHCVQYSYSSIPTPNYNDNGPTKCHLSSTMRLGAVVDPRIVEVDGKQETLSWKSGWVKDKFERWAQHERCKGQQN</sequence>
<evidence type="ECO:0000256" key="5">
    <source>
        <dbReference type="ARBA" id="ARBA00022989"/>
    </source>
</evidence>
<name>A0A1Y2A310_9PLEO</name>
<evidence type="ECO:0000256" key="2">
    <source>
        <dbReference type="ARBA" id="ARBA00006462"/>
    </source>
</evidence>
<dbReference type="STRING" id="1231657.A0A1Y2A310"/>
<dbReference type="PANTHER" id="PTHR23033:SF40">
    <property type="entry name" value="APPLE DOMAIN-CONTAINING PROTEIN"/>
    <property type="match status" value="1"/>
</dbReference>
<keyword evidence="5" id="KW-1133">Transmembrane helix</keyword>
<dbReference type="EMBL" id="MCFA01000015">
    <property type="protein sequence ID" value="ORY16886.1"/>
    <property type="molecule type" value="Genomic_DNA"/>
</dbReference>
<protein>
    <recommendedName>
        <fullName evidence="9">Glycosyltransferase family 31 protein</fullName>
    </recommendedName>
</protein>
<reference evidence="7 8" key="1">
    <citation type="submission" date="2016-07" db="EMBL/GenBank/DDBJ databases">
        <title>Pervasive Adenine N6-methylation of Active Genes in Fungi.</title>
        <authorList>
            <consortium name="DOE Joint Genome Institute"/>
            <person name="Mondo S.J."/>
            <person name="Dannebaum R.O."/>
            <person name="Kuo R.C."/>
            <person name="Labutti K."/>
            <person name="Haridas S."/>
            <person name="Kuo A."/>
            <person name="Salamov A."/>
            <person name="Ahrendt S.R."/>
            <person name="Lipzen A."/>
            <person name="Sullivan W."/>
            <person name="Andreopoulos W.B."/>
            <person name="Clum A."/>
            <person name="Lindquist E."/>
            <person name="Daum C."/>
            <person name="Ramamoorthy G.K."/>
            <person name="Gryganskyi A."/>
            <person name="Culley D."/>
            <person name="Magnuson J.K."/>
            <person name="James T.Y."/>
            <person name="O'Malley M.A."/>
            <person name="Stajich J.E."/>
            <person name="Spatafora J.W."/>
            <person name="Visel A."/>
            <person name="Grigoriev I.V."/>
        </authorList>
    </citation>
    <scope>NUCLEOTIDE SEQUENCE [LARGE SCALE GENOMIC DNA]</scope>
    <source>
        <strain evidence="7 8">CBS 115471</strain>
    </source>
</reference>
<accession>A0A1Y2A310</accession>
<proteinExistence type="inferred from homology"/>
<evidence type="ECO:0000256" key="4">
    <source>
        <dbReference type="ARBA" id="ARBA00022968"/>
    </source>
</evidence>
<dbReference type="PANTHER" id="PTHR23033">
    <property type="entry name" value="BETA1,3-GALACTOSYLTRANSFERASE"/>
    <property type="match status" value="1"/>
</dbReference>
<keyword evidence="8" id="KW-1185">Reference proteome</keyword>
<evidence type="ECO:0000313" key="8">
    <source>
        <dbReference type="Proteomes" id="UP000193144"/>
    </source>
</evidence>
<dbReference type="Proteomes" id="UP000193144">
    <property type="component" value="Unassembled WGS sequence"/>
</dbReference>
<comment type="caution">
    <text evidence="7">The sequence shown here is derived from an EMBL/GenBank/DDBJ whole genome shotgun (WGS) entry which is preliminary data.</text>
</comment>
<keyword evidence="3" id="KW-0812">Transmembrane</keyword>
<evidence type="ECO:0008006" key="9">
    <source>
        <dbReference type="Google" id="ProtNLM"/>
    </source>
</evidence>
<dbReference type="OrthoDB" id="414175at2759"/>
<dbReference type="InterPro" id="IPR026050">
    <property type="entry name" value="C1GALT1/C1GALT1_chp1"/>
</dbReference>
<dbReference type="GO" id="GO:0016020">
    <property type="term" value="C:membrane"/>
    <property type="evidence" value="ECO:0007669"/>
    <property type="project" value="UniProtKB-SubCell"/>
</dbReference>
<dbReference type="Gene3D" id="3.90.550.50">
    <property type="match status" value="1"/>
</dbReference>